<dbReference type="GO" id="GO:0016567">
    <property type="term" value="P:protein ubiquitination"/>
    <property type="evidence" value="ECO:0007669"/>
    <property type="project" value="TreeGrafter"/>
</dbReference>
<dbReference type="Gene3D" id="2.30.30.40">
    <property type="entry name" value="SH3 Domains"/>
    <property type="match status" value="1"/>
</dbReference>
<feature type="region of interest" description="Disordered" evidence="9">
    <location>
        <begin position="518"/>
        <end position="541"/>
    </location>
</feature>
<reference evidence="12 13" key="1">
    <citation type="submission" date="2018-08" db="EMBL/GenBank/DDBJ databases">
        <title>Draft genome of the lignicolous fungus Coniochaeta pulveracea.</title>
        <authorList>
            <person name="Borstlap C.J."/>
            <person name="De Witt R.N."/>
            <person name="Botha A."/>
            <person name="Volschenk H."/>
        </authorList>
    </citation>
    <scope>NUCLEOTIDE SEQUENCE [LARGE SCALE GENOMIC DNA]</scope>
    <source>
        <strain evidence="12 13">CAB683</strain>
    </source>
</reference>
<dbReference type="AlphaFoldDB" id="A0A420YJW5"/>
<evidence type="ECO:0000313" key="13">
    <source>
        <dbReference type="Proteomes" id="UP000275385"/>
    </source>
</evidence>
<keyword evidence="4 7" id="KW-0863">Zinc-finger</keyword>
<feature type="compositionally biased region" description="Low complexity" evidence="9">
    <location>
        <begin position="373"/>
        <end position="382"/>
    </location>
</feature>
<evidence type="ECO:0000256" key="9">
    <source>
        <dbReference type="SAM" id="MobiDB-lite"/>
    </source>
</evidence>
<dbReference type="PANTHER" id="PTHR16079">
    <property type="entry name" value="UBIQUITIN LIGASE PROTEIN CHFR"/>
    <property type="match status" value="1"/>
</dbReference>
<evidence type="ECO:0000256" key="3">
    <source>
        <dbReference type="ARBA" id="ARBA00022723"/>
    </source>
</evidence>
<keyword evidence="6" id="KW-0832">Ubl conjugation</keyword>
<evidence type="ECO:0000256" key="8">
    <source>
        <dbReference type="PROSITE-ProRule" id="PRU00192"/>
    </source>
</evidence>
<feature type="compositionally biased region" description="Low complexity" evidence="9">
    <location>
        <begin position="422"/>
        <end position="436"/>
    </location>
</feature>
<dbReference type="InterPro" id="IPR018957">
    <property type="entry name" value="Znf_C3HC4_RING-type"/>
</dbReference>
<dbReference type="PANTHER" id="PTHR16079:SF4">
    <property type="entry name" value="E3 UBIQUITIN-PROTEIN LIGASE CHFR"/>
    <property type="match status" value="1"/>
</dbReference>
<evidence type="ECO:0000259" key="11">
    <source>
        <dbReference type="PROSITE" id="PS50089"/>
    </source>
</evidence>
<comment type="similarity">
    <text evidence="1">Belongs to the SH3RF family.</text>
</comment>
<dbReference type="InterPro" id="IPR036028">
    <property type="entry name" value="SH3-like_dom_sf"/>
</dbReference>
<dbReference type="SMART" id="SM00184">
    <property type="entry name" value="RING"/>
    <property type="match status" value="1"/>
</dbReference>
<feature type="compositionally biased region" description="Basic and acidic residues" evidence="9">
    <location>
        <begin position="307"/>
        <end position="318"/>
    </location>
</feature>
<dbReference type="InterPro" id="IPR013083">
    <property type="entry name" value="Znf_RING/FYVE/PHD"/>
</dbReference>
<dbReference type="PROSITE" id="PS00518">
    <property type="entry name" value="ZF_RING_1"/>
    <property type="match status" value="1"/>
</dbReference>
<dbReference type="PROSITE" id="PS50002">
    <property type="entry name" value="SH3"/>
    <property type="match status" value="1"/>
</dbReference>
<evidence type="ECO:0000256" key="7">
    <source>
        <dbReference type="PROSITE-ProRule" id="PRU00175"/>
    </source>
</evidence>
<protein>
    <recommendedName>
        <fullName evidence="14">RING-type domain-containing protein</fullName>
    </recommendedName>
</protein>
<dbReference type="InterPro" id="IPR017907">
    <property type="entry name" value="Znf_RING_CS"/>
</dbReference>
<evidence type="ECO:0000256" key="6">
    <source>
        <dbReference type="ARBA" id="ARBA00022843"/>
    </source>
</evidence>
<evidence type="ECO:0000259" key="10">
    <source>
        <dbReference type="PROSITE" id="PS50002"/>
    </source>
</evidence>
<feature type="compositionally biased region" description="Basic and acidic residues" evidence="9">
    <location>
        <begin position="119"/>
        <end position="148"/>
    </location>
</feature>
<keyword evidence="5" id="KW-0862">Zinc</keyword>
<evidence type="ECO:0000256" key="2">
    <source>
        <dbReference type="ARBA" id="ARBA00022443"/>
    </source>
</evidence>
<evidence type="ECO:0008006" key="14">
    <source>
        <dbReference type="Google" id="ProtNLM"/>
    </source>
</evidence>
<evidence type="ECO:0000256" key="5">
    <source>
        <dbReference type="ARBA" id="ARBA00022833"/>
    </source>
</evidence>
<gene>
    <name evidence="12" type="ORF">DL546_009426</name>
</gene>
<keyword evidence="2 8" id="KW-0728">SH3 domain</keyword>
<sequence length="844" mass="94565">MESPRPAVDLEKELTCSICTELLYQPLTLLDCLHTFCGACLKEWFSWQAQSYLTSPDPPTPSASGSIYTCPACRSEVRDTKHNATVATLLEMYLTANPEKGKTEAEKVEMRERYKPGDKVLMDVKAKPESRADEEERRMVERVQEMSLREAIGGSGEGRGVGGSGGEARREDRRTARRRAYDGIPESSRSGLRTERGEGRRRRRSTSRQQRSDDESDSQSGRRPIEHQSSIRSLISAGGAISTEDINREIEDFARQIQEEGLLDGLDLDNLDLNNDDELSRRITDAYRRRQRQRMGHESRSASGHSHRSDPTTPEHRSYRGSSSRPESRHRHTHSSRSSSRTDQADVDDRSRPPTSSGATHLEVHEPRRRARTTSGGRSATTPVIPAPLVTPAARSQTDLSLRTYEGQRHPNRPAIAGEARSTSSPTVTTSVSESPATQTRTSHHHQLYPEPSVTCRRCARPHIEYELHYNCSTCHAGSYNICMDCYRRGRGCLHWFGFGYGAWKKWEKLRASNPRMDPPHMLTANRYQRPKTTPGGAEGRITLSAQDPEMRLESGTFCARCEKWTNECYWRCDVCNEGDWGFCNGCVNTGRCCNHALLPLTYEDLEGGGRIGPRAGRRPDNAVVGEQAIGPFRVLVFTARCSVCQEGIKPEEERFQCFACEWVACTECYKGLERDARISAENGEGGWRRCLNGHRMAIVGFVAGKDGALRRRVLVDWVGGRKLGFEKYDVPGLQVCYWFDDGRKMERLVTLDVAATAVDPDADVGVRSRWTTEFPADGGSGIRAVAKWAWYPAAGTEDELLFPKGAEVRELEDVNGEWFHGVYMGAKGLLPAQYVVPLLHVVN</sequence>
<feature type="domain" description="RING-type" evidence="11">
    <location>
        <begin position="16"/>
        <end position="74"/>
    </location>
</feature>
<feature type="compositionally biased region" description="Gly residues" evidence="9">
    <location>
        <begin position="153"/>
        <end position="166"/>
    </location>
</feature>
<dbReference type="OrthoDB" id="1305878at2759"/>
<dbReference type="InterPro" id="IPR052256">
    <property type="entry name" value="E3_ubiquitin-ligase_CHFR"/>
</dbReference>
<keyword evidence="3" id="KW-0479">Metal-binding</keyword>
<dbReference type="GO" id="GO:0006511">
    <property type="term" value="P:ubiquitin-dependent protein catabolic process"/>
    <property type="evidence" value="ECO:0007669"/>
    <property type="project" value="TreeGrafter"/>
</dbReference>
<accession>A0A420YJW5</accession>
<dbReference type="InterPro" id="IPR001841">
    <property type="entry name" value="Znf_RING"/>
</dbReference>
<organism evidence="12 13">
    <name type="scientific">Coniochaeta pulveracea</name>
    <dbReference type="NCBI Taxonomy" id="177199"/>
    <lineage>
        <taxon>Eukaryota</taxon>
        <taxon>Fungi</taxon>
        <taxon>Dikarya</taxon>
        <taxon>Ascomycota</taxon>
        <taxon>Pezizomycotina</taxon>
        <taxon>Sordariomycetes</taxon>
        <taxon>Sordariomycetidae</taxon>
        <taxon>Coniochaetales</taxon>
        <taxon>Coniochaetaceae</taxon>
        <taxon>Coniochaeta</taxon>
    </lineage>
</organism>
<feature type="region of interest" description="Disordered" evidence="9">
    <location>
        <begin position="119"/>
        <end position="236"/>
    </location>
</feature>
<comment type="caution">
    <text evidence="12">The sequence shown here is derived from an EMBL/GenBank/DDBJ whole genome shotgun (WGS) entry which is preliminary data.</text>
</comment>
<evidence type="ECO:0000313" key="12">
    <source>
        <dbReference type="EMBL" id="RKU48172.1"/>
    </source>
</evidence>
<dbReference type="InterPro" id="IPR001452">
    <property type="entry name" value="SH3_domain"/>
</dbReference>
<feature type="region of interest" description="Disordered" evidence="9">
    <location>
        <begin position="287"/>
        <end position="446"/>
    </location>
</feature>
<dbReference type="EMBL" id="QVQW01000006">
    <property type="protein sequence ID" value="RKU48172.1"/>
    <property type="molecule type" value="Genomic_DNA"/>
</dbReference>
<evidence type="ECO:0000256" key="4">
    <source>
        <dbReference type="ARBA" id="ARBA00022771"/>
    </source>
</evidence>
<dbReference type="STRING" id="177199.A0A420YJW5"/>
<dbReference type="SUPFAM" id="SSF50044">
    <property type="entry name" value="SH3-domain"/>
    <property type="match status" value="1"/>
</dbReference>
<feature type="compositionally biased region" description="Basic and acidic residues" evidence="9">
    <location>
        <begin position="343"/>
        <end position="352"/>
    </location>
</feature>
<dbReference type="GO" id="GO:0008270">
    <property type="term" value="F:zinc ion binding"/>
    <property type="evidence" value="ECO:0007669"/>
    <property type="project" value="UniProtKB-KW"/>
</dbReference>
<keyword evidence="13" id="KW-1185">Reference proteome</keyword>
<dbReference type="Gene3D" id="3.30.40.10">
    <property type="entry name" value="Zinc/RING finger domain, C3HC4 (zinc finger)"/>
    <property type="match status" value="1"/>
</dbReference>
<dbReference type="PROSITE" id="PS50089">
    <property type="entry name" value="ZF_RING_2"/>
    <property type="match status" value="1"/>
</dbReference>
<dbReference type="GO" id="GO:0004842">
    <property type="term" value="F:ubiquitin-protein transferase activity"/>
    <property type="evidence" value="ECO:0007669"/>
    <property type="project" value="TreeGrafter"/>
</dbReference>
<dbReference type="Pfam" id="PF00097">
    <property type="entry name" value="zf-C3HC4"/>
    <property type="match status" value="1"/>
</dbReference>
<dbReference type="SUPFAM" id="SSF57850">
    <property type="entry name" value="RING/U-box"/>
    <property type="match status" value="1"/>
</dbReference>
<feature type="domain" description="SH3" evidence="10">
    <location>
        <begin position="780"/>
        <end position="841"/>
    </location>
</feature>
<proteinExistence type="inferred from homology"/>
<evidence type="ECO:0000256" key="1">
    <source>
        <dbReference type="ARBA" id="ARBA00008649"/>
    </source>
</evidence>
<name>A0A420YJW5_9PEZI</name>
<dbReference type="SMART" id="SM00326">
    <property type="entry name" value="SH3"/>
    <property type="match status" value="1"/>
</dbReference>
<dbReference type="GO" id="GO:0005634">
    <property type="term" value="C:nucleus"/>
    <property type="evidence" value="ECO:0007669"/>
    <property type="project" value="TreeGrafter"/>
</dbReference>
<dbReference type="Proteomes" id="UP000275385">
    <property type="component" value="Unassembled WGS sequence"/>
</dbReference>